<comment type="caution">
    <text evidence="2">The sequence shown here is derived from an EMBL/GenBank/DDBJ whole genome shotgun (WGS) entry which is preliminary data.</text>
</comment>
<evidence type="ECO:0000313" key="2">
    <source>
        <dbReference type="EMBL" id="PIR87124.1"/>
    </source>
</evidence>
<keyword evidence="1" id="KW-0812">Transmembrane</keyword>
<reference evidence="3" key="1">
    <citation type="submission" date="2017-09" db="EMBL/GenBank/DDBJ databases">
        <title>Depth-based differentiation of microbial function through sediment-hosted aquifers and enrichment of novel symbionts in the deep terrestrial subsurface.</title>
        <authorList>
            <person name="Probst A.J."/>
            <person name="Ladd B."/>
            <person name="Jarett J.K."/>
            <person name="Geller-Mcgrath D.E."/>
            <person name="Sieber C.M.K."/>
            <person name="Emerson J.B."/>
            <person name="Anantharaman K."/>
            <person name="Thomas B.C."/>
            <person name="Malmstrom R."/>
            <person name="Stieglmeier M."/>
            <person name="Klingl A."/>
            <person name="Woyke T."/>
            <person name="Ryan C.M."/>
            <person name="Banfield J.F."/>
        </authorList>
    </citation>
    <scope>NUCLEOTIDE SEQUENCE [LARGE SCALE GENOMIC DNA]</scope>
</reference>
<proteinExistence type="predicted"/>
<dbReference type="AlphaFoldDB" id="A0A2H0UL34"/>
<feature type="transmembrane region" description="Helical" evidence="1">
    <location>
        <begin position="75"/>
        <end position="97"/>
    </location>
</feature>
<evidence type="ECO:0000313" key="3">
    <source>
        <dbReference type="Proteomes" id="UP000229526"/>
    </source>
</evidence>
<dbReference type="Proteomes" id="UP000229526">
    <property type="component" value="Unassembled WGS sequence"/>
</dbReference>
<evidence type="ECO:0008006" key="4">
    <source>
        <dbReference type="Google" id="ProtNLM"/>
    </source>
</evidence>
<feature type="transmembrane region" description="Helical" evidence="1">
    <location>
        <begin position="103"/>
        <end position="131"/>
    </location>
</feature>
<sequence>MKFFTKQNTIATILFAIFGLLALQVPVAKLVAGEGASFTLYDFFAPIATAFIGIVPGLISVFLTQLADFIIRGEAALSVISIVRFLTPLAGALYFSYRGRASLLIPIAAIIAFVIHPIGGTVWYFSMFWLVPIIAKLTAPNSLLLRGLGATFTAHAVGGAVWIYALALPAEFWAGLVPVVARERLLFGVGIAVLYLVFNNLLQFVVNRGWEKLRPLVNEQYVLRPLRS</sequence>
<keyword evidence="1" id="KW-1133">Transmembrane helix</keyword>
<protein>
    <recommendedName>
        <fullName evidence="4">ECF transporter S component</fullName>
    </recommendedName>
</protein>
<feature type="transmembrane region" description="Helical" evidence="1">
    <location>
        <begin position="185"/>
        <end position="206"/>
    </location>
</feature>
<gene>
    <name evidence="2" type="ORF">COU11_02760</name>
</gene>
<accession>A0A2H0UL34</accession>
<dbReference type="EMBL" id="PFBD01000020">
    <property type="protein sequence ID" value="PIR87124.1"/>
    <property type="molecule type" value="Genomic_DNA"/>
</dbReference>
<organism evidence="2 3">
    <name type="scientific">Candidatus Harrisonbacteria bacterium CG10_big_fil_rev_8_21_14_0_10_49_15</name>
    <dbReference type="NCBI Taxonomy" id="1974587"/>
    <lineage>
        <taxon>Bacteria</taxon>
        <taxon>Candidatus Harrisoniibacteriota</taxon>
    </lineage>
</organism>
<feature type="transmembrane region" description="Helical" evidence="1">
    <location>
        <begin position="143"/>
        <end position="165"/>
    </location>
</feature>
<feature type="transmembrane region" description="Helical" evidence="1">
    <location>
        <begin position="43"/>
        <end position="63"/>
    </location>
</feature>
<keyword evidence="1" id="KW-0472">Membrane</keyword>
<evidence type="ECO:0000256" key="1">
    <source>
        <dbReference type="SAM" id="Phobius"/>
    </source>
</evidence>
<name>A0A2H0UL34_9BACT</name>